<dbReference type="GO" id="GO:0007154">
    <property type="term" value="P:cell communication"/>
    <property type="evidence" value="ECO:0007669"/>
    <property type="project" value="InterPro"/>
</dbReference>
<evidence type="ECO:0000256" key="7">
    <source>
        <dbReference type="SAM" id="MobiDB-lite"/>
    </source>
</evidence>
<dbReference type="InterPro" id="IPR051171">
    <property type="entry name" value="CaCA"/>
</dbReference>
<dbReference type="SUPFAM" id="SSF141072">
    <property type="entry name" value="CalX-like"/>
    <property type="match status" value="6"/>
</dbReference>
<keyword evidence="10" id="KW-1185">Reference proteome</keyword>
<organism evidence="9 10">
    <name type="scientific">Croceitalea dokdonensis DOKDO 023</name>
    <dbReference type="NCBI Taxonomy" id="1300341"/>
    <lineage>
        <taxon>Bacteria</taxon>
        <taxon>Pseudomonadati</taxon>
        <taxon>Bacteroidota</taxon>
        <taxon>Flavobacteriia</taxon>
        <taxon>Flavobacteriales</taxon>
        <taxon>Flavobacteriaceae</taxon>
        <taxon>Croceitalea</taxon>
    </lineage>
</organism>
<accession>A0A0P7A4N6</accession>
<dbReference type="InterPro" id="IPR059100">
    <property type="entry name" value="TSP3_bac"/>
</dbReference>
<evidence type="ECO:0000256" key="3">
    <source>
        <dbReference type="ARBA" id="ARBA00022729"/>
    </source>
</evidence>
<evidence type="ECO:0000313" key="9">
    <source>
        <dbReference type="EMBL" id="KPM31387.1"/>
    </source>
</evidence>
<evidence type="ECO:0000256" key="1">
    <source>
        <dbReference type="ARBA" id="ARBA00004613"/>
    </source>
</evidence>
<keyword evidence="3" id="KW-0732">Signal</keyword>
<dbReference type="NCBIfam" id="TIGR04131">
    <property type="entry name" value="Bac_Flav_CTERM"/>
    <property type="match status" value="1"/>
</dbReference>
<keyword evidence="2" id="KW-0964">Secreted</keyword>
<keyword evidence="5" id="KW-0106">Calcium</keyword>
<evidence type="ECO:0000256" key="2">
    <source>
        <dbReference type="ARBA" id="ARBA00022525"/>
    </source>
</evidence>
<dbReference type="PROSITE" id="PS00018">
    <property type="entry name" value="EF_HAND_1"/>
    <property type="match status" value="1"/>
</dbReference>
<dbReference type="GO" id="GO:0016020">
    <property type="term" value="C:membrane"/>
    <property type="evidence" value="ECO:0007669"/>
    <property type="project" value="InterPro"/>
</dbReference>
<dbReference type="InterPro" id="IPR018247">
    <property type="entry name" value="EF_Hand_1_Ca_BS"/>
</dbReference>
<comment type="subcellular location">
    <subcellularLocation>
        <location evidence="1">Secreted</location>
    </subcellularLocation>
</comment>
<dbReference type="InterPro" id="IPR003644">
    <property type="entry name" value="Calx_beta"/>
</dbReference>
<dbReference type="OrthoDB" id="1236981at2"/>
<evidence type="ECO:0000313" key="10">
    <source>
        <dbReference type="Proteomes" id="UP000050280"/>
    </source>
</evidence>
<dbReference type="InterPro" id="IPR044023">
    <property type="entry name" value="Ig_7"/>
</dbReference>
<dbReference type="InterPro" id="IPR026341">
    <property type="entry name" value="T9SS_type_B"/>
</dbReference>
<feature type="domain" description="Calx-beta" evidence="8">
    <location>
        <begin position="723"/>
        <end position="822"/>
    </location>
</feature>
<evidence type="ECO:0000256" key="4">
    <source>
        <dbReference type="ARBA" id="ARBA00022737"/>
    </source>
</evidence>
<evidence type="ECO:0000256" key="5">
    <source>
        <dbReference type="ARBA" id="ARBA00022837"/>
    </source>
</evidence>
<dbReference type="InterPro" id="IPR001434">
    <property type="entry name" value="OmcB-like_DUF11"/>
</dbReference>
<dbReference type="GO" id="GO:0030001">
    <property type="term" value="P:metal ion transport"/>
    <property type="evidence" value="ECO:0007669"/>
    <property type="project" value="TreeGrafter"/>
</dbReference>
<dbReference type="Pfam" id="PF19081">
    <property type="entry name" value="Ig_7"/>
    <property type="match status" value="1"/>
</dbReference>
<dbReference type="PANTHER" id="PTHR11878:SF65">
    <property type="entry name" value="NA_CA-EXCHANGE PROTEIN, ISOFORM G"/>
    <property type="match status" value="1"/>
</dbReference>
<dbReference type="SMART" id="SM00237">
    <property type="entry name" value="Calx_beta"/>
    <property type="match status" value="2"/>
</dbReference>
<dbReference type="InterPro" id="IPR038081">
    <property type="entry name" value="CalX-like_sf"/>
</dbReference>
<dbReference type="Pfam" id="PF13585">
    <property type="entry name" value="CHU_C"/>
    <property type="match status" value="1"/>
</dbReference>
<dbReference type="InterPro" id="IPR047589">
    <property type="entry name" value="DUF11_rpt"/>
</dbReference>
<comment type="caution">
    <text evidence="9">The sequence shown here is derived from an EMBL/GenBank/DDBJ whole genome shotgun (WGS) entry which is preliminary data.</text>
</comment>
<reference evidence="9 10" key="1">
    <citation type="submission" date="2015-09" db="EMBL/GenBank/DDBJ databases">
        <title>Genome sequence of the marine flavobacterium Croceitalea dokdonensis DOKDO 023 that contains proton- and sodium-pumping rhodopsins.</title>
        <authorList>
            <person name="Kwon S.-K."/>
            <person name="Lee H.K."/>
            <person name="Kwak M.-J."/>
            <person name="Kim J.F."/>
        </authorList>
    </citation>
    <scope>NUCLEOTIDE SEQUENCE [LARGE SCALE GENOMIC DNA]</scope>
    <source>
        <strain evidence="9 10">DOKDO 023</strain>
    </source>
</reference>
<dbReference type="STRING" id="1300341.I595_2655"/>
<dbReference type="Proteomes" id="UP000050280">
    <property type="component" value="Unassembled WGS sequence"/>
</dbReference>
<keyword evidence="6" id="KW-0406">Ion transport</keyword>
<keyword evidence="4" id="KW-0677">Repeat</keyword>
<evidence type="ECO:0000256" key="6">
    <source>
        <dbReference type="ARBA" id="ARBA00023065"/>
    </source>
</evidence>
<feature type="region of interest" description="Disordered" evidence="7">
    <location>
        <begin position="1311"/>
        <end position="1384"/>
    </location>
</feature>
<dbReference type="Pfam" id="PF18884">
    <property type="entry name" value="TSP3_bac"/>
    <property type="match status" value="4"/>
</dbReference>
<evidence type="ECO:0000259" key="8">
    <source>
        <dbReference type="SMART" id="SM00237"/>
    </source>
</evidence>
<proteinExistence type="predicted"/>
<protein>
    <submittedName>
        <fullName evidence="9">Putative aggregation factor core protein MAFp3, isoform C</fullName>
    </submittedName>
</protein>
<feature type="domain" description="Calx-beta" evidence="8">
    <location>
        <begin position="384"/>
        <end position="483"/>
    </location>
</feature>
<gene>
    <name evidence="9" type="ORF">I595_2655</name>
</gene>
<dbReference type="PANTHER" id="PTHR11878">
    <property type="entry name" value="SODIUM/CALCIUM EXCHANGER"/>
    <property type="match status" value="1"/>
</dbReference>
<keyword evidence="6" id="KW-0813">Transport</keyword>
<dbReference type="RefSeq" id="WP_054559687.1">
    <property type="nucleotide sequence ID" value="NZ_LDJX01000005.1"/>
</dbReference>
<dbReference type="Pfam" id="PF01345">
    <property type="entry name" value="DUF11"/>
    <property type="match status" value="1"/>
</dbReference>
<name>A0A0P7A4N6_9FLAO</name>
<sequence>MKVKNTYLHRRSQAFYHIFLFVIFVLSSVTAGAQTISMGIVSNRDTAAEDGSPDARIRFELVNGDFDSQTTYFLVFSFGGVAQNGVDIPDLTAPNFSLQPDNTGRATLTVDIEAIQDNLIEGDEELIITLEDGAYTADPLNNQVTLTIQDDDEGLVTIVATDNDASEAGPDSGLFTVDLGGVNNTTGPITVNYGRGGASTAIVSDYEPLVFSLDIGIGEQTGTIELIPVDDALIEPAEVLRINLIQTSEPALFPIADAGVVSVGVNRDDVLIQSDDIAGFTFVEVGGTTVTGEDGTNQTFTVVLDAEPTSDVVIDVASTDTTEGDVDLPSLTFTPTNYDTPQTVTVIGQNDPLVDGDQNYDIVLSIRAAASDDDFDAVPDQIINAINLDDENFQANVIATVDTATEAGTIPGTFAFSLSQTNNTGGPIAINYTVSGTATPTDDYVPLTGTVTIPNGLDVVEVDVVPVDDTLVEDDETVIVTLQAGAVYTVGSNDEDAITIESDDVDALVIDDVSIVEGNSGTRNLVFTVSLVDGVAASDDIAFDFATSPGSASVTASDFIANTGTGTILQGNLSTTITVIINGDTDIETDEDFSVVLSNPVNAIIADATGVGTIVNDDFNSISIANLSRNEGDAGTTTFNFEVRIDGGAAALQDIQFTYSTANITATAADYVAVAGASGTITAGNSSTLVAILVNGDVQLEADESFEVRISNPVNAILGTAEAVGTIQNDDSASVQIADVSVNEDDGSVTMVAILDNPVAGGFRVMVSTNDGTATLANDDYTPINSIPLFFTGTAGEIENFSFTPTADIIIEPDETVSISMDNLTNTSLPVNIGDTATATILNDDSCASGTAAPVLNTAQSRFFCDDFSVDLDAFTVSAVPVGAQLVWSDTDTDVTNVNTHLATSVVNQAGTYFGFFYDSANTCASAVLEVTLVGNQTPSAGTGANAAACNTVGNGGPTSIDLDNQITGADAGVWTVLSTPAGGNVIIGTGNNVDFNGTAAGDYIFRYTTLGAVAPCTEDTTDITVTISDCSVNCDAGDTAPIINDTLPTNFCDSIEVDLNEYVTNNAPTGSVLTWSTSSNPLQVSAHRSNVVTSPGTYFGFFFDDADNVNILDCSSPVVSITLVLNTSPSIVETNGGVGCELGSVDLTARGTVGATLNWYDSPTSDVILGVGATFTTPEISETTTFYVEASANGCTSERAAVVATVNNNPSTGTVNTVFGCNEVPEGESTVLDLDNALTGADAGFWEIVDDPSGQVVINANNEVDFAGLAEGNYVFRYTTNVAEAPCTDQSIEVAVAVVDCLLDADNDGLNDDAEETLGTDPQNPDTDGDGILDGQEVNVDATDPLDDCDSLGGTALPDSDCDNDGLTNAEEMDLGTNPELADTDQDGLTDGEEVLGEDDSTTPLIPEGLSDPLDPCDPTISENCNAAPTDLEVLKSANRAAALPNDEVIFTVTVRNIGENPAINISIQDETVLVPTNGVSAGTGFDVINTEPSIGVFTASTGLWSIPELLPEAEAVLEITVRVNVLGDLTNTASLASSVPTDIETENNSASVTVRVRESDCIAPGTICNLFSPNGDGVNDFLILVDHLNYPNNLLQVYDRYGNEVFRQSAYDSTWDGRGKNGNLPKGTYFYILDLGDGTEVTKGWIQIIRQ</sequence>
<dbReference type="Gene3D" id="2.60.40.2030">
    <property type="match status" value="6"/>
</dbReference>
<dbReference type="EMBL" id="LDJX01000005">
    <property type="protein sequence ID" value="KPM31387.1"/>
    <property type="molecule type" value="Genomic_DNA"/>
</dbReference>
<dbReference type="PATRIC" id="fig|1300341.3.peg.2814"/>
<dbReference type="Pfam" id="PF03160">
    <property type="entry name" value="Calx-beta"/>
    <property type="match status" value="5"/>
</dbReference>
<dbReference type="NCBIfam" id="TIGR01451">
    <property type="entry name" value="B_ant_repeat"/>
    <property type="match status" value="1"/>
</dbReference>